<keyword evidence="5" id="KW-0001">2Fe-2S</keyword>
<keyword evidence="10" id="KW-0411">Iron-sulfur</keyword>
<dbReference type="PANTHER" id="PTHR12145:SF41">
    <property type="entry name" value="MANNAN ENDO-1,6-ALPHA-MANNOSIDASE"/>
    <property type="match status" value="1"/>
</dbReference>
<comment type="catalytic activity">
    <reaction evidence="1">
        <text>Random hydrolysis of (1-&gt;6)-alpha-D-mannosidic linkages in unbranched (1-&gt;6)-mannans.</text>
        <dbReference type="EC" id="3.2.1.101"/>
    </reaction>
</comment>
<dbReference type="PANTHER" id="PTHR12145">
    <property type="entry name" value="MANNAN ENDO-1,6-ALPHA-MANNOSIDASE DCW1"/>
    <property type="match status" value="1"/>
</dbReference>
<evidence type="ECO:0000256" key="7">
    <source>
        <dbReference type="ARBA" id="ARBA00022729"/>
    </source>
</evidence>
<dbReference type="Gene3D" id="2.102.10.10">
    <property type="entry name" value="Rieske [2Fe-2S] iron-sulphur domain"/>
    <property type="match status" value="1"/>
</dbReference>
<dbReference type="OrthoDB" id="4187847at2759"/>
<dbReference type="Pfam" id="PF03663">
    <property type="entry name" value="Glyco_hydro_76"/>
    <property type="match status" value="1"/>
</dbReference>
<dbReference type="SUPFAM" id="SSF50022">
    <property type="entry name" value="ISP domain"/>
    <property type="match status" value="1"/>
</dbReference>
<dbReference type="GO" id="GO:0009272">
    <property type="term" value="P:fungal-type cell wall biogenesis"/>
    <property type="evidence" value="ECO:0007669"/>
    <property type="project" value="TreeGrafter"/>
</dbReference>
<dbReference type="EMBL" id="NJES01000378">
    <property type="protein sequence ID" value="PHH72975.1"/>
    <property type="molecule type" value="Genomic_DNA"/>
</dbReference>
<dbReference type="GO" id="GO:0046872">
    <property type="term" value="F:metal ion binding"/>
    <property type="evidence" value="ECO:0007669"/>
    <property type="project" value="UniProtKB-KW"/>
</dbReference>
<dbReference type="GO" id="GO:0051537">
    <property type="term" value="F:2 iron, 2 sulfur cluster binding"/>
    <property type="evidence" value="ECO:0007669"/>
    <property type="project" value="UniProtKB-KW"/>
</dbReference>
<evidence type="ECO:0000256" key="14">
    <source>
        <dbReference type="SAM" id="MobiDB-lite"/>
    </source>
</evidence>
<comment type="similarity">
    <text evidence="3">Belongs to the glycosyl hydrolase 76 family.</text>
</comment>
<name>A0A2C5YTX3_9HYPO</name>
<keyword evidence="11 15" id="KW-0472">Membrane</keyword>
<keyword evidence="15" id="KW-0812">Transmembrane</keyword>
<evidence type="ECO:0000259" key="16">
    <source>
        <dbReference type="PROSITE" id="PS51296"/>
    </source>
</evidence>
<keyword evidence="6" id="KW-0479">Metal-binding</keyword>
<dbReference type="STRING" id="2004952.A0A2C5YTX3"/>
<dbReference type="EC" id="3.2.1.101" evidence="4"/>
<keyword evidence="9" id="KW-0408">Iron</keyword>
<evidence type="ECO:0000256" key="6">
    <source>
        <dbReference type="ARBA" id="ARBA00022723"/>
    </source>
</evidence>
<reference evidence="17 18" key="1">
    <citation type="submission" date="2017-06" db="EMBL/GenBank/DDBJ databases">
        <title>Ant-infecting Ophiocordyceps genomes reveal a high diversity of potential behavioral manipulation genes and a possible major role for enterotoxins.</title>
        <authorList>
            <person name="De Bekker C."/>
            <person name="Evans H.C."/>
            <person name="Brachmann A."/>
            <person name="Hughes D.P."/>
        </authorList>
    </citation>
    <scope>NUCLEOTIDE SEQUENCE [LARGE SCALE GENOMIC DNA]</scope>
    <source>
        <strain evidence="17 18">Map16</strain>
    </source>
</reference>
<gene>
    <name evidence="17" type="ORF">CDD80_4119</name>
</gene>
<evidence type="ECO:0000256" key="2">
    <source>
        <dbReference type="ARBA" id="ARBA00004308"/>
    </source>
</evidence>
<evidence type="ECO:0000256" key="8">
    <source>
        <dbReference type="ARBA" id="ARBA00022801"/>
    </source>
</evidence>
<evidence type="ECO:0000313" key="17">
    <source>
        <dbReference type="EMBL" id="PHH72975.1"/>
    </source>
</evidence>
<dbReference type="GO" id="GO:0012505">
    <property type="term" value="C:endomembrane system"/>
    <property type="evidence" value="ECO:0007669"/>
    <property type="project" value="UniProtKB-SubCell"/>
</dbReference>
<dbReference type="FunFam" id="1.50.10.20:FF:000006">
    <property type="entry name" value="Mannan endo-1,6-alpha-mannosidase"/>
    <property type="match status" value="1"/>
</dbReference>
<dbReference type="InterPro" id="IPR017941">
    <property type="entry name" value="Rieske_2Fe-2S"/>
</dbReference>
<feature type="domain" description="Rieske" evidence="16">
    <location>
        <begin position="47"/>
        <end position="145"/>
    </location>
</feature>
<dbReference type="Pfam" id="PF00355">
    <property type="entry name" value="Rieske"/>
    <property type="match status" value="1"/>
</dbReference>
<dbReference type="AlphaFoldDB" id="A0A2C5YTX3"/>
<keyword evidence="15" id="KW-1133">Transmembrane helix</keyword>
<keyword evidence="12" id="KW-0325">Glycoprotein</keyword>
<evidence type="ECO:0000256" key="11">
    <source>
        <dbReference type="ARBA" id="ARBA00023136"/>
    </source>
</evidence>
<evidence type="ECO:0000256" key="1">
    <source>
        <dbReference type="ARBA" id="ARBA00001452"/>
    </source>
</evidence>
<keyword evidence="7" id="KW-0732">Signal</keyword>
<evidence type="ECO:0000256" key="12">
    <source>
        <dbReference type="ARBA" id="ARBA00023180"/>
    </source>
</evidence>
<dbReference type="PROSITE" id="PS51296">
    <property type="entry name" value="RIESKE"/>
    <property type="match status" value="1"/>
</dbReference>
<dbReference type="SUPFAM" id="SSF48208">
    <property type="entry name" value="Six-hairpin glycosidases"/>
    <property type="match status" value="1"/>
</dbReference>
<keyword evidence="18" id="KW-1185">Reference proteome</keyword>
<evidence type="ECO:0000256" key="13">
    <source>
        <dbReference type="ARBA" id="ARBA00023295"/>
    </source>
</evidence>
<evidence type="ECO:0000256" key="5">
    <source>
        <dbReference type="ARBA" id="ARBA00022714"/>
    </source>
</evidence>
<dbReference type="CDD" id="cd03467">
    <property type="entry name" value="Rieske"/>
    <property type="match status" value="1"/>
</dbReference>
<feature type="region of interest" description="Disordered" evidence="14">
    <location>
        <begin position="531"/>
        <end position="558"/>
    </location>
</feature>
<evidence type="ECO:0000256" key="4">
    <source>
        <dbReference type="ARBA" id="ARBA00012350"/>
    </source>
</evidence>
<dbReference type="GO" id="GO:0016052">
    <property type="term" value="P:carbohydrate catabolic process"/>
    <property type="evidence" value="ECO:0007669"/>
    <property type="project" value="InterPro"/>
</dbReference>
<dbReference type="InterPro" id="IPR014480">
    <property type="entry name" value="Mannan-1_6-alpha_mannosidase"/>
</dbReference>
<feature type="transmembrane region" description="Helical" evidence="15">
    <location>
        <begin position="564"/>
        <end position="585"/>
    </location>
</feature>
<dbReference type="InterPro" id="IPR008928">
    <property type="entry name" value="6-hairpin_glycosidase_sf"/>
</dbReference>
<sequence>MTSRTDWFCVGKASTFINLESEHRGGQEETGLEGRCKAFTIPASGQQAAAERADGETGDVQREVLVFSYRGRIHAMNHSCPHSSFPLSRGSVFDIEDFGVVLSAGVTCAKHGWSFDLFSGRGDRGNYSLCLWDVDLRGDEGADREAIEVNVDDEGSLKSAAGTAAFGLMKYYTGNNTGDTPGNLPSPYYWWTAGAMFGTIIDYWFLTGDSSYNEATKQAIVHQAADTKDFMPKNQTRTEGNDDQGFWAMTAMTAAENKFPDPPADKPQYLALVQAVFNQYVQRWDVDDCGGGLRWQIFSFMNGFNYKNSISNGCFFNIAARLARYTGNSTYADWANKIFEWEQQVGLISPQFDVFDGITIGADKQCHNLDNAQWSYNAGIHLEGAAAMFDVTKSETWKTRRDGLLRESLSRFSKDQVLFEQFCEPVRRCNNDQQSFKGFMARWLASTVKLAPETADSIMPVLRATAQAAAASCVGSTAPGPPPAGFNGQPGTACGFGWQQKGFDGITGVPPQMNAVAALIYPLAQKAKAPVTGKAGGTSKGDPNAGSQQRDPTALKPITAGDRAGAGFLTLFMVAGSLGFSTFLVI</sequence>
<evidence type="ECO:0000256" key="15">
    <source>
        <dbReference type="SAM" id="Phobius"/>
    </source>
</evidence>
<proteinExistence type="inferred from homology"/>
<comment type="subcellular location">
    <subcellularLocation>
        <location evidence="2">Endomembrane system</location>
    </subcellularLocation>
</comment>
<dbReference type="GO" id="GO:0008496">
    <property type="term" value="F:mannan endo-1,6-alpha-mannosidase activity"/>
    <property type="evidence" value="ECO:0007669"/>
    <property type="project" value="UniProtKB-EC"/>
</dbReference>
<evidence type="ECO:0000256" key="3">
    <source>
        <dbReference type="ARBA" id="ARBA00009699"/>
    </source>
</evidence>
<comment type="caution">
    <text evidence="17">The sequence shown here is derived from an EMBL/GenBank/DDBJ whole genome shotgun (WGS) entry which is preliminary data.</text>
</comment>
<organism evidence="17 18">
    <name type="scientific">Ophiocordyceps camponoti-rufipedis</name>
    <dbReference type="NCBI Taxonomy" id="2004952"/>
    <lineage>
        <taxon>Eukaryota</taxon>
        <taxon>Fungi</taxon>
        <taxon>Dikarya</taxon>
        <taxon>Ascomycota</taxon>
        <taxon>Pezizomycotina</taxon>
        <taxon>Sordariomycetes</taxon>
        <taxon>Hypocreomycetidae</taxon>
        <taxon>Hypocreales</taxon>
        <taxon>Ophiocordycipitaceae</taxon>
        <taxon>Ophiocordyceps</taxon>
    </lineage>
</organism>
<dbReference type="Proteomes" id="UP000226431">
    <property type="component" value="Unassembled WGS sequence"/>
</dbReference>
<dbReference type="InterPro" id="IPR036922">
    <property type="entry name" value="Rieske_2Fe-2S_sf"/>
</dbReference>
<accession>A0A2C5YTX3</accession>
<protein>
    <recommendedName>
        <fullName evidence="4">mannan endo-1,6-alpha-mannosidase</fullName>
        <ecNumber evidence="4">3.2.1.101</ecNumber>
    </recommendedName>
</protein>
<keyword evidence="8" id="KW-0378">Hydrolase</keyword>
<keyword evidence="13" id="KW-0326">Glycosidase</keyword>
<dbReference type="InterPro" id="IPR005198">
    <property type="entry name" value="Glyco_hydro_76"/>
</dbReference>
<evidence type="ECO:0000256" key="9">
    <source>
        <dbReference type="ARBA" id="ARBA00023004"/>
    </source>
</evidence>
<evidence type="ECO:0000256" key="10">
    <source>
        <dbReference type="ARBA" id="ARBA00023014"/>
    </source>
</evidence>
<dbReference type="Gene3D" id="1.50.10.20">
    <property type="match status" value="1"/>
</dbReference>
<evidence type="ECO:0000313" key="18">
    <source>
        <dbReference type="Proteomes" id="UP000226431"/>
    </source>
</evidence>